<dbReference type="Gene3D" id="3.30.360.10">
    <property type="entry name" value="Dihydrodipicolinate Reductase, domain 2"/>
    <property type="match status" value="1"/>
</dbReference>
<dbReference type="InterPro" id="IPR055170">
    <property type="entry name" value="GFO_IDH_MocA-like_dom"/>
</dbReference>
<evidence type="ECO:0000259" key="3">
    <source>
        <dbReference type="Pfam" id="PF22725"/>
    </source>
</evidence>
<dbReference type="Gene3D" id="3.40.50.720">
    <property type="entry name" value="NAD(P)-binding Rossmann-like Domain"/>
    <property type="match status" value="1"/>
</dbReference>
<dbReference type="GO" id="GO:0016491">
    <property type="term" value="F:oxidoreductase activity"/>
    <property type="evidence" value="ECO:0007669"/>
    <property type="project" value="UniProtKB-KW"/>
</dbReference>
<dbReference type="InterPro" id="IPR000683">
    <property type="entry name" value="Gfo/Idh/MocA-like_OxRdtase_N"/>
</dbReference>
<protein>
    <submittedName>
        <fullName evidence="4">Gfo/Idh/MocA family oxidoreductase</fullName>
    </submittedName>
</protein>
<dbReference type="Pfam" id="PF01408">
    <property type="entry name" value="GFO_IDH_MocA"/>
    <property type="match status" value="1"/>
</dbReference>
<reference evidence="4 5" key="1">
    <citation type="submission" date="2020-03" db="EMBL/GenBank/DDBJ databases">
        <title>Propioniciclava sp. nov., isolated from Hydrophilus acuminatus.</title>
        <authorList>
            <person name="Hyun D.-W."/>
            <person name="Bae J.-W."/>
        </authorList>
    </citation>
    <scope>NUCLEOTIDE SEQUENCE [LARGE SCALE GENOMIC DNA]</scope>
    <source>
        <strain evidence="4 5">HDW11</strain>
    </source>
</reference>
<dbReference type="GO" id="GO:0000166">
    <property type="term" value="F:nucleotide binding"/>
    <property type="evidence" value="ECO:0007669"/>
    <property type="project" value="InterPro"/>
</dbReference>
<evidence type="ECO:0000313" key="5">
    <source>
        <dbReference type="Proteomes" id="UP000501058"/>
    </source>
</evidence>
<dbReference type="AlphaFoldDB" id="A0A6G7Y2K0"/>
<evidence type="ECO:0000256" key="1">
    <source>
        <dbReference type="ARBA" id="ARBA00023002"/>
    </source>
</evidence>
<feature type="domain" description="Gfo/Idh/MocA-like oxidoreductase N-terminal" evidence="2">
    <location>
        <begin position="8"/>
        <end position="119"/>
    </location>
</feature>
<proteinExistence type="predicted"/>
<dbReference type="SUPFAM" id="SSF55347">
    <property type="entry name" value="Glyceraldehyde-3-phosphate dehydrogenase-like, C-terminal domain"/>
    <property type="match status" value="1"/>
</dbReference>
<dbReference type="EMBL" id="CP049865">
    <property type="protein sequence ID" value="QIK71060.1"/>
    <property type="molecule type" value="Genomic_DNA"/>
</dbReference>
<dbReference type="InterPro" id="IPR029475">
    <property type="entry name" value="DUF6807"/>
</dbReference>
<dbReference type="SUPFAM" id="SSF51735">
    <property type="entry name" value="NAD(P)-binding Rossmann-fold domains"/>
    <property type="match status" value="1"/>
</dbReference>
<dbReference type="Pfam" id="PF22725">
    <property type="entry name" value="GFO_IDH_MocA_C3"/>
    <property type="match status" value="1"/>
</dbReference>
<evidence type="ECO:0000313" key="4">
    <source>
        <dbReference type="EMBL" id="QIK71060.1"/>
    </source>
</evidence>
<feature type="domain" description="GFO/IDH/MocA-like oxidoreductase" evidence="3">
    <location>
        <begin position="128"/>
        <end position="258"/>
    </location>
</feature>
<sequence length="663" mass="71849">MTTTIAQVGVRGFGRIHMERIDRLAGMGRIELVATADPGGPLEDRDVAWYPSLTELLERHSPDIVSLATPIGTHSALATEAMRAGADVFLEKPPFASLAEFWQVLRAIKETGKQVQIGFQSLGSDGVARLRQLVADGTLGDIVGINARGAWLRQRAYYARAPWAGRRTLDGKRIADGVVTNPLAHSLATALVVAGVTDIDDIASVTTEMYHVHDIEADDTSFVRIDLVDGPPVCAALTLVAPDQGTAMVTVVGTRGTATYEYTDDVLHLQVDGVTTHETFARTDLLENFVDHLEGGAEALVPLQDTIGFMCVLEATQDRPAPLPIPDRYVTWRGEGLEGYPILKDVEYWMDQALAQQNGFAAAGAPWGDPDAVAVWRPRTALAHLEIDGRVVAEYADGSDIIPTSSPRPYLHPIRTLAGVMITDSHPADHDWHCGLAFTMQDVDGVNFWGGRTYVRDRGYTWLGDQGAITHTDWLERTDHSLTETLTWAGPIVEPLEHPIAPVELTETRHLAWHRAGEDAWVLDADLALESPTGAPVTLGGPGTNGRDVGYGGWQLRLRPSEDVRIWGPGFSGVEAIFGRTAPWLAWSGSFAGAPVTIVMAHLDAEAAASDRWFVRHGDFDGLGTALAWSEVVPVPVRRRYRLIVADGTLDDAAIAALVPEPS</sequence>
<dbReference type="Proteomes" id="UP000501058">
    <property type="component" value="Chromosome"/>
</dbReference>
<dbReference type="Pfam" id="PF14100">
    <property type="entry name" value="DUF6807"/>
    <property type="match status" value="1"/>
</dbReference>
<accession>A0A6G7Y2K0</accession>
<evidence type="ECO:0000259" key="2">
    <source>
        <dbReference type="Pfam" id="PF01408"/>
    </source>
</evidence>
<dbReference type="RefSeq" id="WP_166231004.1">
    <property type="nucleotide sequence ID" value="NZ_CP049865.1"/>
</dbReference>
<name>A0A6G7Y2K0_9ACTN</name>
<dbReference type="PANTHER" id="PTHR43818:SF11">
    <property type="entry name" value="BCDNA.GH03377"/>
    <property type="match status" value="1"/>
</dbReference>
<keyword evidence="1" id="KW-0560">Oxidoreductase</keyword>
<dbReference type="PANTHER" id="PTHR43818">
    <property type="entry name" value="BCDNA.GH03377"/>
    <property type="match status" value="1"/>
</dbReference>
<organism evidence="4 5">
    <name type="scientific">Propioniciclava coleopterorum</name>
    <dbReference type="NCBI Taxonomy" id="2714937"/>
    <lineage>
        <taxon>Bacteria</taxon>
        <taxon>Bacillati</taxon>
        <taxon>Actinomycetota</taxon>
        <taxon>Actinomycetes</taxon>
        <taxon>Propionibacteriales</taxon>
        <taxon>Propionibacteriaceae</taxon>
        <taxon>Propioniciclava</taxon>
    </lineage>
</organism>
<dbReference type="KEGG" id="prv:G7070_00635"/>
<keyword evidence="5" id="KW-1185">Reference proteome</keyword>
<dbReference type="InterPro" id="IPR050463">
    <property type="entry name" value="Gfo/Idh/MocA_oxidrdct_glycsds"/>
</dbReference>
<gene>
    <name evidence="4" type="ORF">G7070_00635</name>
</gene>
<dbReference type="InterPro" id="IPR036291">
    <property type="entry name" value="NAD(P)-bd_dom_sf"/>
</dbReference>